<dbReference type="EMBL" id="BTSX01000003">
    <property type="protein sequence ID" value="GMS87802.1"/>
    <property type="molecule type" value="Genomic_DNA"/>
</dbReference>
<reference evidence="2" key="1">
    <citation type="submission" date="2023-10" db="EMBL/GenBank/DDBJ databases">
        <title>Genome assembly of Pristionchus species.</title>
        <authorList>
            <person name="Yoshida K."/>
            <person name="Sommer R.J."/>
        </authorList>
    </citation>
    <scope>NUCLEOTIDE SEQUENCE</scope>
    <source>
        <strain evidence="2">RS0144</strain>
    </source>
</reference>
<organism evidence="2 3">
    <name type="scientific">Pristionchus entomophagus</name>
    <dbReference type="NCBI Taxonomy" id="358040"/>
    <lineage>
        <taxon>Eukaryota</taxon>
        <taxon>Metazoa</taxon>
        <taxon>Ecdysozoa</taxon>
        <taxon>Nematoda</taxon>
        <taxon>Chromadorea</taxon>
        <taxon>Rhabditida</taxon>
        <taxon>Rhabditina</taxon>
        <taxon>Diplogasteromorpha</taxon>
        <taxon>Diplogasteroidea</taxon>
        <taxon>Neodiplogasteridae</taxon>
        <taxon>Pristionchus</taxon>
    </lineage>
</organism>
<dbReference type="AlphaFoldDB" id="A0AAV5SYG3"/>
<feature type="compositionally biased region" description="Polar residues" evidence="1">
    <location>
        <begin position="14"/>
        <end position="23"/>
    </location>
</feature>
<keyword evidence="3" id="KW-1185">Reference proteome</keyword>
<name>A0AAV5SYG3_9BILA</name>
<feature type="region of interest" description="Disordered" evidence="1">
    <location>
        <begin position="1"/>
        <end position="23"/>
    </location>
</feature>
<protein>
    <submittedName>
        <fullName evidence="2">Uncharacterized protein</fullName>
    </submittedName>
</protein>
<evidence type="ECO:0000313" key="2">
    <source>
        <dbReference type="EMBL" id="GMS87802.1"/>
    </source>
</evidence>
<sequence>PPPPPPSTPFIVRSPSSYLTGTPSFTTGQRLGIFETEIDGVRQNALQSWTQLKGAVAQAGVDKDWRALWTKMSGVVEPYMERMTEHLGSAINIALRQQHNRRMRSTPTPIVFYSNNPQTKIKRS</sequence>
<feature type="non-terminal residue" evidence="2">
    <location>
        <position position="1"/>
    </location>
</feature>
<gene>
    <name evidence="2" type="ORF">PENTCL1PPCAC_9977</name>
</gene>
<comment type="caution">
    <text evidence="2">The sequence shown here is derived from an EMBL/GenBank/DDBJ whole genome shotgun (WGS) entry which is preliminary data.</text>
</comment>
<dbReference type="Proteomes" id="UP001432027">
    <property type="component" value="Unassembled WGS sequence"/>
</dbReference>
<proteinExistence type="predicted"/>
<evidence type="ECO:0000313" key="3">
    <source>
        <dbReference type="Proteomes" id="UP001432027"/>
    </source>
</evidence>
<evidence type="ECO:0000256" key="1">
    <source>
        <dbReference type="SAM" id="MobiDB-lite"/>
    </source>
</evidence>
<accession>A0AAV5SYG3</accession>